<dbReference type="Proteomes" id="UP001163046">
    <property type="component" value="Unassembled WGS sequence"/>
</dbReference>
<dbReference type="InterPro" id="IPR006121">
    <property type="entry name" value="HMA_dom"/>
</dbReference>
<dbReference type="Gene3D" id="3.30.70.100">
    <property type="match status" value="1"/>
</dbReference>
<evidence type="ECO:0000259" key="2">
    <source>
        <dbReference type="PROSITE" id="PS50846"/>
    </source>
</evidence>
<dbReference type="AlphaFoldDB" id="A0A9X0CQG4"/>
<feature type="compositionally biased region" description="Low complexity" evidence="1">
    <location>
        <begin position="113"/>
        <end position="126"/>
    </location>
</feature>
<feature type="compositionally biased region" description="Low complexity" evidence="1">
    <location>
        <begin position="60"/>
        <end position="70"/>
    </location>
</feature>
<comment type="caution">
    <text evidence="3">The sequence shown here is derived from an EMBL/GenBank/DDBJ whole genome shotgun (WGS) entry which is preliminary data.</text>
</comment>
<name>A0A9X0CQG4_9CNID</name>
<accession>A0A9X0CQG4</accession>
<evidence type="ECO:0000256" key="1">
    <source>
        <dbReference type="SAM" id="MobiDB-lite"/>
    </source>
</evidence>
<reference evidence="3" key="1">
    <citation type="submission" date="2023-01" db="EMBL/GenBank/DDBJ databases">
        <title>Genome assembly of the deep-sea coral Lophelia pertusa.</title>
        <authorList>
            <person name="Herrera S."/>
            <person name="Cordes E."/>
        </authorList>
    </citation>
    <scope>NUCLEOTIDE SEQUENCE</scope>
    <source>
        <strain evidence="3">USNM1676648</strain>
        <tissue evidence="3">Polyp</tissue>
    </source>
</reference>
<feature type="domain" description="HMA" evidence="2">
    <location>
        <begin position="130"/>
        <end position="196"/>
    </location>
</feature>
<feature type="region of interest" description="Disordered" evidence="1">
    <location>
        <begin position="20"/>
        <end position="130"/>
    </location>
</feature>
<protein>
    <recommendedName>
        <fullName evidence="2">HMA domain-containing protein</fullName>
    </recommendedName>
</protein>
<dbReference type="PROSITE" id="PS50846">
    <property type="entry name" value="HMA_2"/>
    <property type="match status" value="1"/>
</dbReference>
<dbReference type="InterPro" id="IPR036163">
    <property type="entry name" value="HMA_dom_sf"/>
</dbReference>
<dbReference type="EMBL" id="MU826837">
    <property type="protein sequence ID" value="KAJ7372282.1"/>
    <property type="molecule type" value="Genomic_DNA"/>
</dbReference>
<organism evidence="3 4">
    <name type="scientific">Desmophyllum pertusum</name>
    <dbReference type="NCBI Taxonomy" id="174260"/>
    <lineage>
        <taxon>Eukaryota</taxon>
        <taxon>Metazoa</taxon>
        <taxon>Cnidaria</taxon>
        <taxon>Anthozoa</taxon>
        <taxon>Hexacorallia</taxon>
        <taxon>Scleractinia</taxon>
        <taxon>Caryophylliina</taxon>
        <taxon>Caryophylliidae</taxon>
        <taxon>Desmophyllum</taxon>
    </lineage>
</organism>
<evidence type="ECO:0000313" key="4">
    <source>
        <dbReference type="Proteomes" id="UP001163046"/>
    </source>
</evidence>
<evidence type="ECO:0000313" key="3">
    <source>
        <dbReference type="EMBL" id="KAJ7372282.1"/>
    </source>
</evidence>
<sequence>MSLVVYRNIQLPILFIPVSRSAESKGRSCCNKMSSRQANGGNQPADSPSDRGGDIPMSSNNNGQANGGNQPVSPSDRSGDSSTTPEAVQDKSPDVTDAVKEDESVDKPPTRPSSAAQSVSSDSKSSGRQHVTKLRVQNICCAMETKLVMDTLEPLNGVSSVSVNVIGRIAYVRYDPDLTSPNELANALNDVHLGAKHHGNWIS</sequence>
<gene>
    <name evidence="3" type="ORF">OS493_019726</name>
</gene>
<dbReference type="OrthoDB" id="432719at2759"/>
<dbReference type="GO" id="GO:0046872">
    <property type="term" value="F:metal ion binding"/>
    <property type="evidence" value="ECO:0007669"/>
    <property type="project" value="InterPro"/>
</dbReference>
<dbReference type="CDD" id="cd00371">
    <property type="entry name" value="HMA"/>
    <property type="match status" value="1"/>
</dbReference>
<dbReference type="SUPFAM" id="SSF55008">
    <property type="entry name" value="HMA, heavy metal-associated domain"/>
    <property type="match status" value="1"/>
</dbReference>
<dbReference type="Pfam" id="PF00403">
    <property type="entry name" value="HMA"/>
    <property type="match status" value="1"/>
</dbReference>
<feature type="compositionally biased region" description="Polar residues" evidence="1">
    <location>
        <begin position="31"/>
        <end position="46"/>
    </location>
</feature>
<proteinExistence type="predicted"/>
<feature type="compositionally biased region" description="Polar residues" evidence="1">
    <location>
        <begin position="71"/>
        <end position="86"/>
    </location>
</feature>
<keyword evidence="4" id="KW-1185">Reference proteome</keyword>
<feature type="compositionally biased region" description="Basic and acidic residues" evidence="1">
    <location>
        <begin position="88"/>
        <end position="109"/>
    </location>
</feature>